<protein>
    <submittedName>
        <fullName evidence="2">Uncharacterized protein</fullName>
    </submittedName>
</protein>
<sequence length="45" mass="4936">MRGHTQGPANSRIARRHALMPFDTGTAMHGNSSQHHAIRNSKMPA</sequence>
<dbReference type="HOGENOM" id="CLU_3206949_0_0_6"/>
<evidence type="ECO:0000313" key="3">
    <source>
        <dbReference type="Proteomes" id="UP000000420"/>
    </source>
</evidence>
<evidence type="ECO:0000256" key="1">
    <source>
        <dbReference type="SAM" id="MobiDB-lite"/>
    </source>
</evidence>
<organism evidence="2 3">
    <name type="scientific">Xanthomonas campestris pv. campestris (strain 8004)</name>
    <dbReference type="NCBI Taxonomy" id="314565"/>
    <lineage>
        <taxon>Bacteria</taxon>
        <taxon>Pseudomonadati</taxon>
        <taxon>Pseudomonadota</taxon>
        <taxon>Gammaproteobacteria</taxon>
        <taxon>Lysobacterales</taxon>
        <taxon>Lysobacteraceae</taxon>
        <taxon>Xanthomonas</taxon>
    </lineage>
</organism>
<reference evidence="2 3" key="1">
    <citation type="journal article" date="2005" name="Genome Res.">
        <title>Comparative and functional genomic analyses of the pathogenicity of phytopathogen Xanthomonas campestris pv. campestris.</title>
        <authorList>
            <person name="Qian W."/>
            <person name="Jia Y."/>
            <person name="Ren S.X."/>
            <person name="He Y.Q."/>
            <person name="Feng J.X."/>
            <person name="Lu L.F."/>
            <person name="Sun Q."/>
            <person name="Ying G."/>
            <person name="Tang D.J."/>
            <person name="Tang H."/>
            <person name="Wu W."/>
            <person name="Hao P."/>
            <person name="Wang L."/>
            <person name="Jiang B.L."/>
            <person name="Zeng S."/>
            <person name="Gu W.Y."/>
            <person name="Lu G."/>
            <person name="Rong L."/>
            <person name="Tian Y."/>
            <person name="Yao Z."/>
            <person name="Fu G."/>
            <person name="Chen B."/>
            <person name="Fang R."/>
            <person name="Qiang B."/>
            <person name="Chen Z."/>
            <person name="Zhao G.P."/>
            <person name="Tang J.L."/>
            <person name="He C."/>
        </authorList>
    </citation>
    <scope>NUCLEOTIDE SEQUENCE [LARGE SCALE GENOMIC DNA]</scope>
    <source>
        <strain evidence="2 3">8004</strain>
    </source>
</reference>
<gene>
    <name evidence="2" type="ordered locus">XC_2505</name>
</gene>
<proteinExistence type="predicted"/>
<name>A0A0H2X8G0_XANC8</name>
<dbReference type="KEGG" id="xcb:XC_2505"/>
<accession>A0A0H2X8G0</accession>
<feature type="region of interest" description="Disordered" evidence="1">
    <location>
        <begin position="1"/>
        <end position="45"/>
    </location>
</feature>
<dbReference type="Proteomes" id="UP000000420">
    <property type="component" value="Chromosome"/>
</dbReference>
<dbReference type="EMBL" id="CP000050">
    <property type="protein sequence ID" value="AAY49555.1"/>
    <property type="molecule type" value="Genomic_DNA"/>
</dbReference>
<evidence type="ECO:0000313" key="2">
    <source>
        <dbReference type="EMBL" id="AAY49555.1"/>
    </source>
</evidence>
<dbReference type="AlphaFoldDB" id="A0A0H2X8G0"/>